<name>A0ABW3HC06_9GAMM</name>
<evidence type="ECO:0000256" key="1">
    <source>
        <dbReference type="SAM" id="SignalP"/>
    </source>
</evidence>
<dbReference type="EMBL" id="JBHTIT010000001">
    <property type="protein sequence ID" value="MFD0949010.1"/>
    <property type="molecule type" value="Genomic_DNA"/>
</dbReference>
<evidence type="ECO:0000313" key="3">
    <source>
        <dbReference type="Proteomes" id="UP001597044"/>
    </source>
</evidence>
<gene>
    <name evidence="2" type="ORF">ACFQ0F_01135</name>
</gene>
<feature type="chain" id="PRO_5045772125" evidence="1">
    <location>
        <begin position="20"/>
        <end position="98"/>
    </location>
</feature>
<reference evidence="3" key="1">
    <citation type="journal article" date="2019" name="Int. J. Syst. Evol. Microbiol.">
        <title>The Global Catalogue of Microorganisms (GCM) 10K type strain sequencing project: providing services to taxonomists for standard genome sequencing and annotation.</title>
        <authorList>
            <consortium name="The Broad Institute Genomics Platform"/>
            <consortium name="The Broad Institute Genome Sequencing Center for Infectious Disease"/>
            <person name="Wu L."/>
            <person name="Ma J."/>
        </authorList>
    </citation>
    <scope>NUCLEOTIDE SEQUENCE [LARGE SCALE GENOMIC DNA]</scope>
    <source>
        <strain evidence="3">CCUG 63419</strain>
    </source>
</reference>
<dbReference type="Proteomes" id="UP001597044">
    <property type="component" value="Unassembled WGS sequence"/>
</dbReference>
<comment type="caution">
    <text evidence="2">The sequence shown here is derived from an EMBL/GenBank/DDBJ whole genome shotgun (WGS) entry which is preliminary data.</text>
</comment>
<evidence type="ECO:0000313" key="2">
    <source>
        <dbReference type="EMBL" id="MFD0949010.1"/>
    </source>
</evidence>
<feature type="signal peptide" evidence="1">
    <location>
        <begin position="1"/>
        <end position="19"/>
    </location>
</feature>
<protein>
    <submittedName>
        <fullName evidence="2">Uncharacterized protein</fullName>
    </submittedName>
</protein>
<proteinExistence type="predicted"/>
<organism evidence="2 3">
    <name type="scientific">Paraperlucidibaca wandonensis</name>
    <dbReference type="NCBI Taxonomy" id="1268273"/>
    <lineage>
        <taxon>Bacteria</taxon>
        <taxon>Pseudomonadati</taxon>
        <taxon>Pseudomonadota</taxon>
        <taxon>Gammaproteobacteria</taxon>
        <taxon>Moraxellales</taxon>
        <taxon>Moraxellaceae</taxon>
        <taxon>Paraperlucidibaca</taxon>
    </lineage>
</organism>
<keyword evidence="1" id="KW-0732">Signal</keyword>
<sequence>MKAVLFALALSAFAAPALAAQYVASGDWAPTRKAACDQATALASARADAPVTNSSCLCDKGDKQFSCLATVDVDAPATMIAQEGGATLVKPASISSAK</sequence>
<keyword evidence="3" id="KW-1185">Reference proteome</keyword>
<dbReference type="RefSeq" id="WP_340676272.1">
    <property type="nucleotide sequence ID" value="NZ_JBHTIT010000001.1"/>
</dbReference>
<accession>A0ABW3HC06</accession>